<comment type="catalytic activity">
    <reaction evidence="1 9">
        <text>Transfers a segment of a (1-&gt;4)-alpha-D-glucan chain to a primary hydroxy group in a similar glucan chain.</text>
        <dbReference type="EC" id="2.4.1.18"/>
    </reaction>
</comment>
<dbReference type="SUPFAM" id="SSF51011">
    <property type="entry name" value="Glycosyl hydrolase domain"/>
    <property type="match status" value="1"/>
</dbReference>
<evidence type="ECO:0000256" key="6">
    <source>
        <dbReference type="ARBA" id="ARBA00022679"/>
    </source>
</evidence>
<dbReference type="Pfam" id="PF02806">
    <property type="entry name" value="Alpha-amylase_C"/>
    <property type="match status" value="1"/>
</dbReference>
<comment type="similarity">
    <text evidence="4 9">Belongs to the glycosyl hydrolase 13 family. GlgB subfamily.</text>
</comment>
<dbReference type="EC" id="2.4.1.18" evidence="9"/>
<dbReference type="SMART" id="SM00642">
    <property type="entry name" value="Aamy"/>
    <property type="match status" value="1"/>
</dbReference>
<comment type="pathway">
    <text evidence="3 9">Glycan biosynthesis; glycogen biosynthesis.</text>
</comment>
<dbReference type="Gene3D" id="3.20.20.80">
    <property type="entry name" value="Glycosidases"/>
    <property type="match status" value="1"/>
</dbReference>
<feature type="compositionally biased region" description="Basic and acidic residues" evidence="10">
    <location>
        <begin position="183"/>
        <end position="192"/>
    </location>
</feature>
<dbReference type="UniPathway" id="UPA00164"/>
<dbReference type="InterPro" id="IPR054169">
    <property type="entry name" value="GlgB_N"/>
</dbReference>
<keyword evidence="7 9" id="KW-0320">Glycogen biosynthesis</keyword>
<dbReference type="NCBIfam" id="TIGR01515">
    <property type="entry name" value="branching_enzym"/>
    <property type="match status" value="1"/>
</dbReference>
<feature type="compositionally biased region" description="Low complexity" evidence="10">
    <location>
        <begin position="52"/>
        <end position="80"/>
    </location>
</feature>
<evidence type="ECO:0000256" key="2">
    <source>
        <dbReference type="ARBA" id="ARBA00002953"/>
    </source>
</evidence>
<dbReference type="InterPro" id="IPR014756">
    <property type="entry name" value="Ig_E-set"/>
</dbReference>
<dbReference type="PANTHER" id="PTHR43651">
    <property type="entry name" value="1,4-ALPHA-GLUCAN-BRANCHING ENZYME"/>
    <property type="match status" value="1"/>
</dbReference>
<dbReference type="Pfam" id="PF00128">
    <property type="entry name" value="Alpha-amylase"/>
    <property type="match status" value="1"/>
</dbReference>
<keyword evidence="9" id="KW-0328">Glycosyltransferase</keyword>
<dbReference type="EMBL" id="CAADEY010000005">
    <property type="protein sequence ID" value="VFJ43307.1"/>
    <property type="molecule type" value="Genomic_DNA"/>
</dbReference>
<dbReference type="FunFam" id="2.60.40.1180:FF:000002">
    <property type="entry name" value="1,4-alpha-glucan branching enzyme GlgB"/>
    <property type="match status" value="1"/>
</dbReference>
<evidence type="ECO:0000256" key="4">
    <source>
        <dbReference type="ARBA" id="ARBA00009000"/>
    </source>
</evidence>
<evidence type="ECO:0000256" key="7">
    <source>
        <dbReference type="ARBA" id="ARBA00023056"/>
    </source>
</evidence>
<dbReference type="Pfam" id="PF22019">
    <property type="entry name" value="GlgB_N"/>
    <property type="match status" value="1"/>
</dbReference>
<comment type="subunit">
    <text evidence="9">Monomer.</text>
</comment>
<protein>
    <recommendedName>
        <fullName evidence="9">1,4-alpha-glucan branching enzyme GlgB</fullName>
        <ecNumber evidence="9">2.4.1.18</ecNumber>
    </recommendedName>
    <alternativeName>
        <fullName evidence="9">1,4-alpha-D-glucan:1,4-alpha-D-glucan 6-glucosyl-transferase</fullName>
    </alternativeName>
    <alternativeName>
        <fullName evidence="9">Alpha-(1-&gt;4)-glucan branching enzyme</fullName>
    </alternativeName>
    <alternativeName>
        <fullName evidence="9">Glycogen branching enzyme</fullName>
        <shortName evidence="9">BE</shortName>
    </alternativeName>
</protein>
<gene>
    <name evidence="9" type="primary">glgB</name>
    <name evidence="12" type="ORF">BECKDK2373C_GA0170839_100514</name>
</gene>
<dbReference type="PANTHER" id="PTHR43651:SF3">
    <property type="entry name" value="1,4-ALPHA-GLUCAN-BRANCHING ENZYME"/>
    <property type="match status" value="1"/>
</dbReference>
<keyword evidence="6 9" id="KW-0808">Transferase</keyword>
<dbReference type="InterPro" id="IPR006407">
    <property type="entry name" value="GlgB"/>
</dbReference>
<keyword evidence="8 9" id="KW-0119">Carbohydrate metabolism</keyword>
<dbReference type="Gene3D" id="2.60.40.1180">
    <property type="entry name" value="Golgi alpha-mannosidase II"/>
    <property type="match status" value="1"/>
</dbReference>
<dbReference type="InterPro" id="IPR006048">
    <property type="entry name" value="A-amylase/branching_C"/>
</dbReference>
<evidence type="ECO:0000256" key="9">
    <source>
        <dbReference type="HAMAP-Rule" id="MF_00685"/>
    </source>
</evidence>
<feature type="region of interest" description="Disordered" evidence="10">
    <location>
        <begin position="1"/>
        <end position="305"/>
    </location>
</feature>
<evidence type="ECO:0000313" key="12">
    <source>
        <dbReference type="EMBL" id="VFJ43307.1"/>
    </source>
</evidence>
<dbReference type="Pfam" id="PF02922">
    <property type="entry name" value="CBM_48"/>
    <property type="match status" value="1"/>
</dbReference>
<dbReference type="NCBIfam" id="NF008967">
    <property type="entry name" value="PRK12313.1"/>
    <property type="match status" value="1"/>
</dbReference>
<dbReference type="HAMAP" id="MF_00685">
    <property type="entry name" value="GlgB"/>
    <property type="match status" value="1"/>
</dbReference>
<comment type="function">
    <text evidence="2 9">Catalyzes the formation of the alpha-1,6-glucosidic linkages in glycogen by scission of a 1,4-alpha-linked oligosaccharide from growing alpha-1,4-glucan chains and the subsequent attachment of the oligosaccharide to the alpha-1,6 position.</text>
</comment>
<evidence type="ECO:0000256" key="5">
    <source>
        <dbReference type="ARBA" id="ARBA00022600"/>
    </source>
</evidence>
<dbReference type="NCBIfam" id="NF003811">
    <property type="entry name" value="PRK05402.1"/>
    <property type="match status" value="1"/>
</dbReference>
<reference evidence="12" key="1">
    <citation type="submission" date="2019-02" db="EMBL/GenBank/DDBJ databases">
        <authorList>
            <person name="Gruber-Vodicka R. H."/>
            <person name="Seah K. B. B."/>
        </authorList>
    </citation>
    <scope>NUCLEOTIDE SEQUENCE</scope>
    <source>
        <strain evidence="12">BECK_DK161</strain>
    </source>
</reference>
<feature type="compositionally biased region" description="Polar residues" evidence="10">
    <location>
        <begin position="1"/>
        <end position="16"/>
    </location>
</feature>
<dbReference type="AlphaFoldDB" id="A0A450RWA4"/>
<dbReference type="InterPro" id="IPR044143">
    <property type="entry name" value="GlgB_N_E_set_prok"/>
</dbReference>
<dbReference type="CDD" id="cd02855">
    <property type="entry name" value="E_set_GBE_prok_N"/>
    <property type="match status" value="1"/>
</dbReference>
<feature type="domain" description="Glycosyl hydrolase family 13 catalytic" evidence="11">
    <location>
        <begin position="561"/>
        <end position="923"/>
    </location>
</feature>
<dbReference type="GO" id="GO:0003844">
    <property type="term" value="F:1,4-alpha-glucan branching enzyme activity"/>
    <property type="evidence" value="ECO:0007669"/>
    <property type="project" value="UniProtKB-UniRule"/>
</dbReference>
<dbReference type="SUPFAM" id="SSF51445">
    <property type="entry name" value="(Trans)glycosidases"/>
    <property type="match status" value="1"/>
</dbReference>
<evidence type="ECO:0000259" key="11">
    <source>
        <dbReference type="SMART" id="SM00642"/>
    </source>
</evidence>
<dbReference type="InterPro" id="IPR013783">
    <property type="entry name" value="Ig-like_fold"/>
</dbReference>
<evidence type="ECO:0000256" key="8">
    <source>
        <dbReference type="ARBA" id="ARBA00023277"/>
    </source>
</evidence>
<dbReference type="InterPro" id="IPR006047">
    <property type="entry name" value="GH13_cat_dom"/>
</dbReference>
<organism evidence="12">
    <name type="scientific">Candidatus Kentrum sp. DK</name>
    <dbReference type="NCBI Taxonomy" id="2126562"/>
    <lineage>
        <taxon>Bacteria</taxon>
        <taxon>Pseudomonadati</taxon>
        <taxon>Pseudomonadota</taxon>
        <taxon>Gammaproteobacteria</taxon>
        <taxon>Candidatus Kentrum</taxon>
    </lineage>
</organism>
<dbReference type="CDD" id="cd11322">
    <property type="entry name" value="AmyAc_Glg_BE"/>
    <property type="match status" value="1"/>
</dbReference>
<dbReference type="InterPro" id="IPR004193">
    <property type="entry name" value="Glyco_hydro_13_N"/>
</dbReference>
<dbReference type="GO" id="GO:0043169">
    <property type="term" value="F:cation binding"/>
    <property type="evidence" value="ECO:0007669"/>
    <property type="project" value="InterPro"/>
</dbReference>
<feature type="compositionally biased region" description="Basic and acidic residues" evidence="10">
    <location>
        <begin position="114"/>
        <end position="127"/>
    </location>
</feature>
<dbReference type="SUPFAM" id="SSF81296">
    <property type="entry name" value="E set domains"/>
    <property type="match status" value="2"/>
</dbReference>
<evidence type="ECO:0000256" key="3">
    <source>
        <dbReference type="ARBA" id="ARBA00004964"/>
    </source>
</evidence>
<feature type="active site" description="Proton donor" evidence="9">
    <location>
        <position position="773"/>
    </location>
</feature>
<name>A0A450RWA4_9GAMM</name>
<sequence length="1042" mass="114278">MTQNTKTGSPSGTGPQTDKKTTIDKATDKTTLTRTPAPLEAAKPASKPGFPASTAAKTTEAKTAVASAAPKAAPAGTETKQPVKDSSPKAGVTAPSTDKAEKKPAMPPAAAASEPKKPTPWKKDEAPAAKTAPRSAMAGAGESPDKSKVSTQPGSQPKMAGTVPLSPPKAPAATQQPAPAPSDAKKPEERPDMASAAASADHKKMPPGIDAMALLKRSDDGKKGKPATIKSGTHRSAAEVIAKTSSRDQAKSAAAAKPKAKAKKTPVQSPSDAAAAPAKTQTPSRLTPKTPIPPEPKGPIGGVGIKKPAPARVEGETIAAILNAELRNPFSFFGIHKLDAAGAMVIRVFYPEATDVKVLDPEKNTVIAELGQVHDEGLFAGEIPGRKEAFAYRLRITTPAGQIDREDPYRFPPVLSEKDLAELAGGEAIYDQLGAHPREIAGVSGVAFTVWAPNANRVAVVGDFNGWDGRRHGMRFRPESGVWEIFLPGVSTGSLYKYEVKQSSETVPELKSDPLAFSTETPLGTASIVYDDGKAFRWQDEKWIKSRGIRHNPSMPISFYEVHLGSWRRKPEEDNRWFTYREMADELVAYCRDMGFTHIALLPVSEYTYDDTVGYLPSNLYAPTNRYGSPDDLRYFVDACHRSGIGVVADWVPSYFSEEEHGLSYFDGTPLYEYPEHARRRDPDWNTPLYDLTRKEVANYLVSNALYWFERFHLDGLRISGLAKMFYLDYGRGEGQWHPNAQGGNENIEALAFIRDLNARIAKKYPGTMMIAEDSSLRGDLTKPVREGGLGFTSRWNTAWAYDTLRYLRRHPVHRKYYQFEFINPLSYMFDEKFVLPVSYDHVSIGQGSMVDKLPGDYWQKFATLRAWYALMYALPGKKLLFMGTEFSQSREWNSTISLDWHLLEAPMHLGMQTLIRDLNNLYQKSPALHELDSEPEGFEWIDTSDEDSSVISFLRLAKGNARTMVVVTHITPVVRTDYRIGVPSPGNYREVLNTDAEAYGGGNKGSGGGVTAEQHWAHGREYSICVTLPPYATVVLELEKP</sequence>
<evidence type="ECO:0000256" key="1">
    <source>
        <dbReference type="ARBA" id="ARBA00000826"/>
    </source>
</evidence>
<dbReference type="InterPro" id="IPR017853">
    <property type="entry name" value="GH"/>
</dbReference>
<keyword evidence="5 9" id="KW-0321">Glycogen metabolism</keyword>
<dbReference type="GO" id="GO:0005829">
    <property type="term" value="C:cytosol"/>
    <property type="evidence" value="ECO:0007669"/>
    <property type="project" value="TreeGrafter"/>
</dbReference>
<comment type="caution">
    <text evidence="9">Lacks conserved residue(s) required for the propagation of feature annotation.</text>
</comment>
<feature type="compositionally biased region" description="Basic and acidic residues" evidence="10">
    <location>
        <begin position="17"/>
        <end position="28"/>
    </location>
</feature>
<evidence type="ECO:0000256" key="10">
    <source>
        <dbReference type="SAM" id="MobiDB-lite"/>
    </source>
</evidence>
<dbReference type="InterPro" id="IPR013780">
    <property type="entry name" value="Glyco_hydro_b"/>
</dbReference>
<dbReference type="GO" id="GO:0005978">
    <property type="term" value="P:glycogen biosynthetic process"/>
    <property type="evidence" value="ECO:0007669"/>
    <property type="project" value="UniProtKB-UniRule"/>
</dbReference>
<dbReference type="Gene3D" id="2.60.40.10">
    <property type="entry name" value="Immunoglobulins"/>
    <property type="match status" value="2"/>
</dbReference>
<dbReference type="GO" id="GO:0004553">
    <property type="term" value="F:hydrolase activity, hydrolyzing O-glycosyl compounds"/>
    <property type="evidence" value="ECO:0007669"/>
    <property type="project" value="InterPro"/>
</dbReference>
<proteinExistence type="inferred from homology"/>
<accession>A0A450RWA4</accession>